<feature type="transmembrane region" description="Helical" evidence="1">
    <location>
        <begin position="184"/>
        <end position="204"/>
    </location>
</feature>
<name>A0ABW1XKM3_9ALTE</name>
<evidence type="ECO:0000313" key="2">
    <source>
        <dbReference type="EMBL" id="MFC6439204.1"/>
    </source>
</evidence>
<dbReference type="EMBL" id="JBHSUS010000001">
    <property type="protein sequence ID" value="MFC6439204.1"/>
    <property type="molecule type" value="Genomic_DNA"/>
</dbReference>
<evidence type="ECO:0000256" key="1">
    <source>
        <dbReference type="SAM" id="Phobius"/>
    </source>
</evidence>
<keyword evidence="1" id="KW-0812">Transmembrane</keyword>
<feature type="transmembrane region" description="Helical" evidence="1">
    <location>
        <begin position="160"/>
        <end position="178"/>
    </location>
</feature>
<reference evidence="3" key="1">
    <citation type="journal article" date="2019" name="Int. J. Syst. Evol. Microbiol.">
        <title>The Global Catalogue of Microorganisms (GCM) 10K type strain sequencing project: providing services to taxonomists for standard genome sequencing and annotation.</title>
        <authorList>
            <consortium name="The Broad Institute Genomics Platform"/>
            <consortium name="The Broad Institute Genome Sequencing Center for Infectious Disease"/>
            <person name="Wu L."/>
            <person name="Ma J."/>
        </authorList>
    </citation>
    <scope>NUCLEOTIDE SEQUENCE [LARGE SCALE GENOMIC DNA]</scope>
    <source>
        <strain evidence="3">CGMCC 1.16031</strain>
    </source>
</reference>
<keyword evidence="1" id="KW-0472">Membrane</keyword>
<keyword evidence="3" id="KW-1185">Reference proteome</keyword>
<accession>A0ABW1XKM3</accession>
<feature type="transmembrane region" description="Helical" evidence="1">
    <location>
        <begin position="20"/>
        <end position="38"/>
    </location>
</feature>
<comment type="caution">
    <text evidence="2">The sequence shown here is derived from an EMBL/GenBank/DDBJ whole genome shotgun (WGS) entry which is preliminary data.</text>
</comment>
<feature type="transmembrane region" description="Helical" evidence="1">
    <location>
        <begin position="45"/>
        <end position="65"/>
    </location>
</feature>
<protein>
    <submittedName>
        <fullName evidence="2">Uncharacterized protein</fullName>
    </submittedName>
</protein>
<evidence type="ECO:0000313" key="3">
    <source>
        <dbReference type="Proteomes" id="UP001596364"/>
    </source>
</evidence>
<gene>
    <name evidence="2" type="ORF">ACFP85_03435</name>
</gene>
<feature type="transmembrane region" description="Helical" evidence="1">
    <location>
        <begin position="71"/>
        <end position="91"/>
    </location>
</feature>
<organism evidence="2 3">
    <name type="scientific">Pseudobowmanella zhangzhouensis</name>
    <dbReference type="NCBI Taxonomy" id="1537679"/>
    <lineage>
        <taxon>Bacteria</taxon>
        <taxon>Pseudomonadati</taxon>
        <taxon>Pseudomonadota</taxon>
        <taxon>Gammaproteobacteria</taxon>
        <taxon>Alteromonadales</taxon>
        <taxon>Alteromonadaceae</taxon>
    </lineage>
</organism>
<feature type="transmembrane region" description="Helical" evidence="1">
    <location>
        <begin position="103"/>
        <end position="123"/>
    </location>
</feature>
<proteinExistence type="predicted"/>
<feature type="transmembrane region" description="Helical" evidence="1">
    <location>
        <begin position="129"/>
        <end position="153"/>
    </location>
</feature>
<dbReference type="RefSeq" id="WP_377148440.1">
    <property type="nucleotide sequence ID" value="NZ_JBHSUS010000001.1"/>
</dbReference>
<keyword evidence="1" id="KW-1133">Transmembrane helix</keyword>
<sequence length="213" mass="24038">MTTSLLVNPEALHQFALSIWPAQIVLIAIVGLTLRYLFVGDDGRWPAWILALFFCLSGISMFWLHEAHSTSVIALFGLLFILQGLLWLLSASQTDIIPANSHIFSRIGMAGCMLSVFGPLFIAPFLDHAWWMVGIAGLAPTPTSLLGLSALFLLEGRLRWRLSPIPFAWIIYHGYVCFEANSMTWFILPLVAISLMLLMFFEYLNYWRIPESD</sequence>
<dbReference type="Proteomes" id="UP001596364">
    <property type="component" value="Unassembled WGS sequence"/>
</dbReference>